<dbReference type="GO" id="GO:0003824">
    <property type="term" value="F:catalytic activity"/>
    <property type="evidence" value="ECO:0007669"/>
    <property type="project" value="InterPro"/>
</dbReference>
<dbReference type="InterPro" id="IPR036663">
    <property type="entry name" value="Fumarylacetoacetase_C_sf"/>
</dbReference>
<dbReference type="PANTHER" id="PTHR11820:SF112">
    <property type="entry name" value="FUMARYLACETOACETATE HYDROLASE FAMILY PROTEIN (AFU_ORTHOLOGUE AFUA_1G02370)-RELATED"/>
    <property type="match status" value="1"/>
</dbReference>
<dbReference type="GO" id="GO:0046872">
    <property type="term" value="F:metal ion binding"/>
    <property type="evidence" value="ECO:0007669"/>
    <property type="project" value="UniProtKB-KW"/>
</dbReference>
<evidence type="ECO:0000313" key="3">
    <source>
        <dbReference type="EMBL" id="SUZ78948.1"/>
    </source>
</evidence>
<evidence type="ECO:0000259" key="2">
    <source>
        <dbReference type="Pfam" id="PF01557"/>
    </source>
</evidence>
<proteinExistence type="predicted"/>
<protein>
    <recommendedName>
        <fullName evidence="2">Fumarylacetoacetase-like C-terminal domain-containing protein</fullName>
    </recommendedName>
</protein>
<sequence length="278" mass="30379">VILLSFVSNGEPQYGIGSTDGVINLDQRMNASTLREALSDMDDIRGFEDAPVDHLWDSISFDLPIPNQRRLLCAGLNYHKKYPLGGEIKLPKQPVYFNKPPGSLVPHNAALLRPVASVQLDYEVELAVVIGRSGRHISEARALEYVAGYTVLNDGSVRDWQRHGVAAGKNFFRSGSCGPWIVTGEAIPDPSKLSLMTRVNGEERQNAKVSEMIFSVPELIAYMSRIMPLEPGDIIATGSPEGTGGSMEPQVWLSDGDAVEFEITDLGILSNTVEDEII</sequence>
<feature type="domain" description="Fumarylacetoacetase-like C-terminal" evidence="2">
    <location>
        <begin position="72"/>
        <end position="273"/>
    </location>
</feature>
<dbReference type="AlphaFoldDB" id="A0A381QJ35"/>
<reference evidence="3" key="1">
    <citation type="submission" date="2018-05" db="EMBL/GenBank/DDBJ databases">
        <authorList>
            <person name="Lanie J.A."/>
            <person name="Ng W.-L."/>
            <person name="Kazmierczak K.M."/>
            <person name="Andrzejewski T.M."/>
            <person name="Davidsen T.M."/>
            <person name="Wayne K.J."/>
            <person name="Tettelin H."/>
            <person name="Glass J.I."/>
            <person name="Rusch D."/>
            <person name="Podicherti R."/>
            <person name="Tsui H.-C.T."/>
            <person name="Winkler M.E."/>
        </authorList>
    </citation>
    <scope>NUCLEOTIDE SEQUENCE</scope>
</reference>
<organism evidence="3">
    <name type="scientific">marine metagenome</name>
    <dbReference type="NCBI Taxonomy" id="408172"/>
    <lineage>
        <taxon>unclassified sequences</taxon>
        <taxon>metagenomes</taxon>
        <taxon>ecological metagenomes</taxon>
    </lineage>
</organism>
<name>A0A381QJ35_9ZZZZ</name>
<dbReference type="Pfam" id="PF01557">
    <property type="entry name" value="FAA_hydrolase"/>
    <property type="match status" value="1"/>
</dbReference>
<keyword evidence="1" id="KW-0479">Metal-binding</keyword>
<accession>A0A381QJ35</accession>
<dbReference type="EMBL" id="UINC01001372">
    <property type="protein sequence ID" value="SUZ78948.1"/>
    <property type="molecule type" value="Genomic_DNA"/>
</dbReference>
<dbReference type="Gene3D" id="3.90.850.10">
    <property type="entry name" value="Fumarylacetoacetase-like, C-terminal domain"/>
    <property type="match status" value="1"/>
</dbReference>
<dbReference type="InterPro" id="IPR011234">
    <property type="entry name" value="Fumarylacetoacetase-like_C"/>
</dbReference>
<dbReference type="SUPFAM" id="SSF56529">
    <property type="entry name" value="FAH"/>
    <property type="match status" value="1"/>
</dbReference>
<evidence type="ECO:0000256" key="1">
    <source>
        <dbReference type="ARBA" id="ARBA00022723"/>
    </source>
</evidence>
<feature type="non-terminal residue" evidence="3">
    <location>
        <position position="1"/>
    </location>
</feature>
<dbReference type="PANTHER" id="PTHR11820">
    <property type="entry name" value="ACYLPYRUVASE"/>
    <property type="match status" value="1"/>
</dbReference>
<gene>
    <name evidence="3" type="ORF">METZ01_LOCUS31802</name>
</gene>